<dbReference type="Proteomes" id="UP001189429">
    <property type="component" value="Unassembled WGS sequence"/>
</dbReference>
<sequence>AAECTCSDSLLKQPAPQFVTNLRQTVRLGLHEKQKSMDVYMRRVREMAKLPAISVGKAIASGGGHLEVVVVECRHLRPPRVQRDKDWRQTVDRMRQADINAVVRIRVRHGMEGCVSAKFHIQNLDYHKIQQNPAQVAGLSGAMQAVIAYQLTGGIRTSDMEVELLLVEGQTYAQVSIFLPTGANANEVSKTLVTQAEVLNTELTKRIRMVPRIKDSSVGTLEAVQFGAPQVMGDLAVKGNKVQSTVPITGSSPNWAAIPNLESSGGWVFKLPDMDPMPEGKNKHLVFELEVIDQQTMGEKVLGKVRIPVFDPERNVDLNPR</sequence>
<gene>
    <name evidence="1" type="ORF">PCOR1329_LOCUS85271</name>
</gene>
<keyword evidence="2" id="KW-1185">Reference proteome</keyword>
<comment type="caution">
    <text evidence="1">The sequence shown here is derived from an EMBL/GenBank/DDBJ whole genome shotgun (WGS) entry which is preliminary data.</text>
</comment>
<feature type="non-terminal residue" evidence="1">
    <location>
        <position position="1"/>
    </location>
</feature>
<protein>
    <submittedName>
        <fullName evidence="1">Uncharacterized protein</fullName>
    </submittedName>
</protein>
<name>A0ABN9YEV4_9DINO</name>
<accession>A0ABN9YEV4</accession>
<feature type="non-terminal residue" evidence="1">
    <location>
        <position position="321"/>
    </location>
</feature>
<evidence type="ECO:0000313" key="2">
    <source>
        <dbReference type="Proteomes" id="UP001189429"/>
    </source>
</evidence>
<evidence type="ECO:0000313" key="1">
    <source>
        <dbReference type="EMBL" id="CAK0911369.1"/>
    </source>
</evidence>
<dbReference type="EMBL" id="CAUYUJ010022569">
    <property type="protein sequence ID" value="CAK0911369.1"/>
    <property type="molecule type" value="Genomic_DNA"/>
</dbReference>
<proteinExistence type="predicted"/>
<organism evidence="1 2">
    <name type="scientific">Prorocentrum cordatum</name>
    <dbReference type="NCBI Taxonomy" id="2364126"/>
    <lineage>
        <taxon>Eukaryota</taxon>
        <taxon>Sar</taxon>
        <taxon>Alveolata</taxon>
        <taxon>Dinophyceae</taxon>
        <taxon>Prorocentrales</taxon>
        <taxon>Prorocentraceae</taxon>
        <taxon>Prorocentrum</taxon>
    </lineage>
</organism>
<reference evidence="1" key="1">
    <citation type="submission" date="2023-10" db="EMBL/GenBank/DDBJ databases">
        <authorList>
            <person name="Chen Y."/>
            <person name="Shah S."/>
            <person name="Dougan E. K."/>
            <person name="Thang M."/>
            <person name="Chan C."/>
        </authorList>
    </citation>
    <scope>NUCLEOTIDE SEQUENCE [LARGE SCALE GENOMIC DNA]</scope>
</reference>